<dbReference type="GO" id="GO:0006952">
    <property type="term" value="P:defense response"/>
    <property type="evidence" value="ECO:0007669"/>
    <property type="project" value="UniProtKB-KW"/>
</dbReference>
<evidence type="ECO:0000313" key="8">
    <source>
        <dbReference type="EMBL" id="WOG87287.1"/>
    </source>
</evidence>
<dbReference type="Proteomes" id="UP000077755">
    <property type="component" value="Chromosome 2"/>
</dbReference>
<dbReference type="AlphaFoldDB" id="A0A161Y6D8"/>
<evidence type="ECO:0000256" key="1">
    <source>
        <dbReference type="ARBA" id="ARBA00004123"/>
    </source>
</evidence>
<dbReference type="InterPro" id="IPR044808">
    <property type="entry name" value="ERF_plant"/>
</dbReference>
<dbReference type="FunFam" id="3.30.730.10:FF:000001">
    <property type="entry name" value="Ethylene-responsive transcription factor 2"/>
    <property type="match status" value="1"/>
</dbReference>
<dbReference type="GO" id="GO:0003677">
    <property type="term" value="F:DNA binding"/>
    <property type="evidence" value="ECO:0007669"/>
    <property type="project" value="UniProtKB-KW"/>
</dbReference>
<proteinExistence type="predicted"/>
<dbReference type="SUPFAM" id="SSF54171">
    <property type="entry name" value="DNA-binding domain"/>
    <property type="match status" value="1"/>
</dbReference>
<dbReference type="GO" id="GO:0009873">
    <property type="term" value="P:ethylene-activated signaling pathway"/>
    <property type="evidence" value="ECO:0007669"/>
    <property type="project" value="InterPro"/>
</dbReference>
<dbReference type="OMA" id="FRYGWND"/>
<dbReference type="PRINTS" id="PR00367">
    <property type="entry name" value="ETHRSPELEMNT"/>
</dbReference>
<feature type="region of interest" description="Disordered" evidence="7">
    <location>
        <begin position="125"/>
        <end position="146"/>
    </location>
</feature>
<sequence length="217" mass="24556">MCGGAIISDFIPPRSNTKYVSSSDIWPSSPLSPKRDHQPSHNISGGEELKKSVKRQRKNLYRGIRQRPWGKWAAEIRDPRKGVRVWLGTFNTAEAAARAYDKEARKIRGKKAKVNFPNEDVTNDCLVRPRSDPPSEFSTNDMAHNCENDHNKVGTGETRVMEEENQVQKLTEDLMAYESYMKFYEIPYFNGSSVTVAAAAAAQENAEINLWSFDDVV</sequence>
<reference evidence="8" key="2">
    <citation type="submission" date="2022-03" db="EMBL/GenBank/DDBJ databases">
        <title>Draft title - Genomic analysis of global carrot germplasm unveils the trajectory of domestication and the origin of high carotenoid orange carrot.</title>
        <authorList>
            <person name="Iorizzo M."/>
            <person name="Ellison S."/>
            <person name="Senalik D."/>
            <person name="Macko-Podgorni A."/>
            <person name="Grzebelus D."/>
            <person name="Bostan H."/>
            <person name="Rolling W."/>
            <person name="Curaba J."/>
            <person name="Simon P."/>
        </authorList>
    </citation>
    <scope>NUCLEOTIDE SEQUENCE</scope>
    <source>
        <tissue evidence="8">Leaf</tissue>
    </source>
</reference>
<gene>
    <name evidence="8" type="ORF">DCAR_0206510</name>
</gene>
<organism evidence="8 9">
    <name type="scientific">Daucus carota subsp. sativus</name>
    <name type="common">Carrot</name>
    <dbReference type="NCBI Taxonomy" id="79200"/>
    <lineage>
        <taxon>Eukaryota</taxon>
        <taxon>Viridiplantae</taxon>
        <taxon>Streptophyta</taxon>
        <taxon>Embryophyta</taxon>
        <taxon>Tracheophyta</taxon>
        <taxon>Spermatophyta</taxon>
        <taxon>Magnoliopsida</taxon>
        <taxon>eudicotyledons</taxon>
        <taxon>Gunneridae</taxon>
        <taxon>Pentapetalae</taxon>
        <taxon>asterids</taxon>
        <taxon>campanulids</taxon>
        <taxon>Apiales</taxon>
        <taxon>Apiaceae</taxon>
        <taxon>Apioideae</taxon>
        <taxon>Scandiceae</taxon>
        <taxon>Daucinae</taxon>
        <taxon>Daucus</taxon>
        <taxon>Daucus sect. Daucus</taxon>
    </lineage>
</organism>
<dbReference type="GO" id="GO:0003700">
    <property type="term" value="F:DNA-binding transcription factor activity"/>
    <property type="evidence" value="ECO:0007669"/>
    <property type="project" value="InterPro"/>
</dbReference>
<dbReference type="EMBL" id="CP093344">
    <property type="protein sequence ID" value="WOG87287.1"/>
    <property type="molecule type" value="Genomic_DNA"/>
</dbReference>
<dbReference type="OrthoDB" id="1930411at2759"/>
<keyword evidence="4" id="KW-0238">DNA-binding</keyword>
<evidence type="ECO:0000256" key="2">
    <source>
        <dbReference type="ARBA" id="ARBA00022821"/>
    </source>
</evidence>
<protein>
    <submittedName>
        <fullName evidence="8">Uncharacterized protein</fullName>
    </submittedName>
</protein>
<dbReference type="PANTHER" id="PTHR31190">
    <property type="entry name" value="DNA-BINDING DOMAIN"/>
    <property type="match status" value="1"/>
</dbReference>
<feature type="compositionally biased region" description="Low complexity" evidence="7">
    <location>
        <begin position="21"/>
        <end position="32"/>
    </location>
</feature>
<evidence type="ECO:0000313" key="9">
    <source>
        <dbReference type="Proteomes" id="UP000077755"/>
    </source>
</evidence>
<accession>A0A161Y6D8</accession>
<dbReference type="Gramene" id="KZN04947">
    <property type="protein sequence ID" value="KZN04947"/>
    <property type="gene ID" value="DCAR_005784"/>
</dbReference>
<dbReference type="GO" id="GO:0005634">
    <property type="term" value="C:nucleus"/>
    <property type="evidence" value="ECO:0007669"/>
    <property type="project" value="UniProtKB-SubCell"/>
</dbReference>
<evidence type="ECO:0000256" key="7">
    <source>
        <dbReference type="SAM" id="MobiDB-lite"/>
    </source>
</evidence>
<dbReference type="CDD" id="cd00018">
    <property type="entry name" value="AP2"/>
    <property type="match status" value="1"/>
</dbReference>
<reference evidence="8" key="1">
    <citation type="journal article" date="2016" name="Nat. Genet.">
        <title>A high-quality carrot genome assembly provides new insights into carotenoid accumulation and asterid genome evolution.</title>
        <authorList>
            <person name="Iorizzo M."/>
            <person name="Ellison S."/>
            <person name="Senalik D."/>
            <person name="Zeng P."/>
            <person name="Satapoomin P."/>
            <person name="Huang J."/>
            <person name="Bowman M."/>
            <person name="Iovene M."/>
            <person name="Sanseverino W."/>
            <person name="Cavagnaro P."/>
            <person name="Yildiz M."/>
            <person name="Macko-Podgorni A."/>
            <person name="Moranska E."/>
            <person name="Grzebelus E."/>
            <person name="Grzebelus D."/>
            <person name="Ashrafi H."/>
            <person name="Zheng Z."/>
            <person name="Cheng S."/>
            <person name="Spooner D."/>
            <person name="Van Deynze A."/>
            <person name="Simon P."/>
        </authorList>
    </citation>
    <scope>NUCLEOTIDE SEQUENCE</scope>
    <source>
        <tissue evidence="8">Leaf</tissue>
    </source>
</reference>
<dbReference type="KEGG" id="dcr:108207943"/>
<dbReference type="Gene3D" id="3.30.730.10">
    <property type="entry name" value="AP2/ERF domain"/>
    <property type="match status" value="1"/>
</dbReference>
<dbReference type="InterPro" id="IPR036955">
    <property type="entry name" value="AP2/ERF_dom_sf"/>
</dbReference>
<evidence type="ECO:0000256" key="4">
    <source>
        <dbReference type="ARBA" id="ARBA00023125"/>
    </source>
</evidence>
<keyword evidence="6" id="KW-0539">Nucleus</keyword>
<dbReference type="Pfam" id="PF00847">
    <property type="entry name" value="AP2"/>
    <property type="match status" value="1"/>
</dbReference>
<evidence type="ECO:0000256" key="6">
    <source>
        <dbReference type="ARBA" id="ARBA00023242"/>
    </source>
</evidence>
<dbReference type="InterPro" id="IPR016177">
    <property type="entry name" value="DNA-bd_dom_sf"/>
</dbReference>
<evidence type="ECO:0000256" key="5">
    <source>
        <dbReference type="ARBA" id="ARBA00023163"/>
    </source>
</evidence>
<keyword evidence="3" id="KW-0805">Transcription regulation</keyword>
<evidence type="ECO:0000256" key="3">
    <source>
        <dbReference type="ARBA" id="ARBA00023015"/>
    </source>
</evidence>
<dbReference type="InterPro" id="IPR001471">
    <property type="entry name" value="AP2/ERF_dom"/>
</dbReference>
<dbReference type="SMART" id="SM00380">
    <property type="entry name" value="AP2"/>
    <property type="match status" value="1"/>
</dbReference>
<keyword evidence="2" id="KW-0611">Plant defense</keyword>
<dbReference type="PROSITE" id="PS51032">
    <property type="entry name" value="AP2_ERF"/>
    <property type="match status" value="1"/>
</dbReference>
<comment type="subcellular location">
    <subcellularLocation>
        <location evidence="1">Nucleus</location>
    </subcellularLocation>
</comment>
<name>A0A161Y6D8_DAUCS</name>
<keyword evidence="5" id="KW-0804">Transcription</keyword>
<feature type="region of interest" description="Disordered" evidence="7">
    <location>
        <begin position="19"/>
        <end position="55"/>
    </location>
</feature>
<keyword evidence="9" id="KW-1185">Reference proteome</keyword>
<dbReference type="PANTHER" id="PTHR31190:SF494">
    <property type="entry name" value="OS09G0434500 PROTEIN"/>
    <property type="match status" value="1"/>
</dbReference>